<dbReference type="SUPFAM" id="SSF48208">
    <property type="entry name" value="Six-hairpin glycosidases"/>
    <property type="match status" value="1"/>
</dbReference>
<proteinExistence type="predicted"/>
<evidence type="ECO:0000313" key="3">
    <source>
        <dbReference type="Proteomes" id="UP000799444"/>
    </source>
</evidence>
<sequence length="513" mass="56578">MRRSRILTLLASAPLLVSAECPDYLNYASDVHEPLSSGKYHLSSMRPSEDCRTFKSQGIEDLITRMESVIKDPDLYRLFSNAYPNSLDTAVKWKGFAANNSEEELTFLITGDINAMWLRDSANQMQSYLPVLNASTDPNSIASLYRGVINLQARYLLTSPYCNSFQPPPESGVPVAENPSASQDNVFPKYNNDSVFECKYELDSLAAFLEVSANYYNATGDAAFFGKFQWVSAVEAVLKVAEDMMTPTYGSDGEVLESPFTFTRYTSRSTETLANDGLGNPVANGTGLIRSAFRPSDDSTIFQLFIPANMMFSSYLSSTSEIMNKLNTSNSGALAQKMSSLSKSLHDAVEKYGIVDHPTHGEIYAFEVDGFGSTTIMDDANIPSLLSAPFLGYPVNDEVYSNTRELVLSATDPYFMRGPVISAIGGPHQGPGMAWPMASIVRILTSDDDDEIVGELRQILASTDGLGLIHESVNSFNASKWTRQWFSWANGLFGQMILDLEQRKPDLLQTSFQ</sequence>
<evidence type="ECO:0000313" key="2">
    <source>
        <dbReference type="EMBL" id="KAF2737224.1"/>
    </source>
</evidence>
<evidence type="ECO:0008006" key="4">
    <source>
        <dbReference type="Google" id="ProtNLM"/>
    </source>
</evidence>
<dbReference type="PANTHER" id="PTHR31047">
    <property type="entry name" value="MEIOTICALLY UP-REGULATED GENE 157 PROTEIN"/>
    <property type="match status" value="1"/>
</dbReference>
<dbReference type="GO" id="GO:0005975">
    <property type="term" value="P:carbohydrate metabolic process"/>
    <property type="evidence" value="ECO:0007669"/>
    <property type="project" value="InterPro"/>
</dbReference>
<dbReference type="SMART" id="SM01149">
    <property type="entry name" value="DUF1237"/>
    <property type="match status" value="1"/>
</dbReference>
<organism evidence="2 3">
    <name type="scientific">Polyplosphaeria fusca</name>
    <dbReference type="NCBI Taxonomy" id="682080"/>
    <lineage>
        <taxon>Eukaryota</taxon>
        <taxon>Fungi</taxon>
        <taxon>Dikarya</taxon>
        <taxon>Ascomycota</taxon>
        <taxon>Pezizomycotina</taxon>
        <taxon>Dothideomycetes</taxon>
        <taxon>Pleosporomycetidae</taxon>
        <taxon>Pleosporales</taxon>
        <taxon>Tetraplosphaeriaceae</taxon>
        <taxon>Polyplosphaeria</taxon>
    </lineage>
</organism>
<dbReference type="AlphaFoldDB" id="A0A9P4R5T0"/>
<protein>
    <recommendedName>
        <fullName evidence="4">Glycoside hydrolase family 125 protein</fullName>
    </recommendedName>
</protein>
<dbReference type="InterPro" id="IPR008313">
    <property type="entry name" value="GH125"/>
</dbReference>
<dbReference type="InterPro" id="IPR008928">
    <property type="entry name" value="6-hairpin_glycosidase_sf"/>
</dbReference>
<dbReference type="PIRSF" id="PIRSF028846">
    <property type="entry name" value="UCP028846"/>
    <property type="match status" value="1"/>
</dbReference>
<feature type="chain" id="PRO_5040225189" description="Glycoside hydrolase family 125 protein" evidence="1">
    <location>
        <begin position="20"/>
        <end position="513"/>
    </location>
</feature>
<keyword evidence="1" id="KW-0732">Signal</keyword>
<dbReference type="Gene3D" id="1.50.10.10">
    <property type="match status" value="1"/>
</dbReference>
<dbReference type="PANTHER" id="PTHR31047:SF1">
    <property type="entry name" value="DUF1237 DOMAIN-CONTAINING PROTEIN"/>
    <property type="match status" value="1"/>
</dbReference>
<reference evidence="2" key="1">
    <citation type="journal article" date="2020" name="Stud. Mycol.">
        <title>101 Dothideomycetes genomes: a test case for predicting lifestyles and emergence of pathogens.</title>
        <authorList>
            <person name="Haridas S."/>
            <person name="Albert R."/>
            <person name="Binder M."/>
            <person name="Bloem J."/>
            <person name="Labutti K."/>
            <person name="Salamov A."/>
            <person name="Andreopoulos B."/>
            <person name="Baker S."/>
            <person name="Barry K."/>
            <person name="Bills G."/>
            <person name="Bluhm B."/>
            <person name="Cannon C."/>
            <person name="Castanera R."/>
            <person name="Culley D."/>
            <person name="Daum C."/>
            <person name="Ezra D."/>
            <person name="Gonzalez J."/>
            <person name="Henrissat B."/>
            <person name="Kuo A."/>
            <person name="Liang C."/>
            <person name="Lipzen A."/>
            <person name="Lutzoni F."/>
            <person name="Magnuson J."/>
            <person name="Mondo S."/>
            <person name="Nolan M."/>
            <person name="Ohm R."/>
            <person name="Pangilinan J."/>
            <person name="Park H.-J."/>
            <person name="Ramirez L."/>
            <person name="Alfaro M."/>
            <person name="Sun H."/>
            <person name="Tritt A."/>
            <person name="Yoshinaga Y."/>
            <person name="Zwiers L.-H."/>
            <person name="Turgeon B."/>
            <person name="Goodwin S."/>
            <person name="Spatafora J."/>
            <person name="Crous P."/>
            <person name="Grigoriev I."/>
        </authorList>
    </citation>
    <scope>NUCLEOTIDE SEQUENCE</scope>
    <source>
        <strain evidence="2">CBS 125425</strain>
    </source>
</reference>
<evidence type="ECO:0000256" key="1">
    <source>
        <dbReference type="SAM" id="SignalP"/>
    </source>
</evidence>
<comment type="caution">
    <text evidence="2">The sequence shown here is derived from an EMBL/GenBank/DDBJ whole genome shotgun (WGS) entry which is preliminary data.</text>
</comment>
<dbReference type="Pfam" id="PF06824">
    <property type="entry name" value="Glyco_hydro_125"/>
    <property type="match status" value="1"/>
</dbReference>
<gene>
    <name evidence="2" type="ORF">EJ04DRAFT_510563</name>
</gene>
<accession>A0A9P4R5T0</accession>
<dbReference type="OrthoDB" id="7771656at2759"/>
<dbReference type="Proteomes" id="UP000799444">
    <property type="component" value="Unassembled WGS sequence"/>
</dbReference>
<dbReference type="InterPro" id="IPR012341">
    <property type="entry name" value="6hp_glycosidase-like_sf"/>
</dbReference>
<dbReference type="EMBL" id="ML996118">
    <property type="protein sequence ID" value="KAF2737224.1"/>
    <property type="molecule type" value="Genomic_DNA"/>
</dbReference>
<dbReference type="GO" id="GO:0003824">
    <property type="term" value="F:catalytic activity"/>
    <property type="evidence" value="ECO:0007669"/>
    <property type="project" value="UniProtKB-ARBA"/>
</dbReference>
<feature type="signal peptide" evidence="1">
    <location>
        <begin position="1"/>
        <end position="19"/>
    </location>
</feature>
<name>A0A9P4R5T0_9PLEO</name>
<keyword evidence="3" id="KW-1185">Reference proteome</keyword>